<comment type="caution">
    <text evidence="3">The sequence shown here is derived from an EMBL/GenBank/DDBJ whole genome shotgun (WGS) entry which is preliminary data.</text>
</comment>
<feature type="region of interest" description="Disordered" evidence="1">
    <location>
        <begin position="1"/>
        <end position="28"/>
    </location>
</feature>
<evidence type="ECO:0000313" key="3">
    <source>
        <dbReference type="EMBL" id="TNV87924.1"/>
    </source>
</evidence>
<dbReference type="Proteomes" id="UP000785679">
    <property type="component" value="Unassembled WGS sequence"/>
</dbReference>
<feature type="compositionally biased region" description="Polar residues" evidence="1">
    <location>
        <begin position="1"/>
        <end position="11"/>
    </location>
</feature>
<dbReference type="EMBL" id="RRYP01000148">
    <property type="protein sequence ID" value="TNV87924.1"/>
    <property type="molecule type" value="Genomic_DNA"/>
</dbReference>
<dbReference type="AlphaFoldDB" id="A0A8J8P8L2"/>
<evidence type="ECO:0008006" key="5">
    <source>
        <dbReference type="Google" id="ProtNLM"/>
    </source>
</evidence>
<evidence type="ECO:0000256" key="2">
    <source>
        <dbReference type="SAM" id="Phobius"/>
    </source>
</evidence>
<feature type="compositionally biased region" description="Polar residues" evidence="1">
    <location>
        <begin position="19"/>
        <end position="28"/>
    </location>
</feature>
<keyword evidence="2" id="KW-0812">Transmembrane</keyword>
<accession>A0A8J8P8L2</accession>
<evidence type="ECO:0000256" key="1">
    <source>
        <dbReference type="SAM" id="MobiDB-lite"/>
    </source>
</evidence>
<reference evidence="3" key="1">
    <citation type="submission" date="2019-06" db="EMBL/GenBank/DDBJ databases">
        <authorList>
            <person name="Zheng W."/>
        </authorList>
    </citation>
    <scope>NUCLEOTIDE SEQUENCE</scope>
    <source>
        <strain evidence="3">QDHG01</strain>
    </source>
</reference>
<name>A0A8J8P8L2_HALGN</name>
<feature type="transmembrane region" description="Helical" evidence="2">
    <location>
        <begin position="85"/>
        <end position="108"/>
    </location>
</feature>
<gene>
    <name evidence="3" type="ORF">FGO68_gene15700</name>
</gene>
<keyword evidence="4" id="KW-1185">Reference proteome</keyword>
<sequence length="340" mass="39519">MQASIDPNLVTQDGFGKSPSKQIEDNQNIDTQNFRGESIFNESSSDGKNLSSVSSSSSVSDSFSTIVRDFKKTLADRRMPKTLMLLNRMVITVLAIYLLISVMLIVLLGNDVDRIDGIIYRQLLADRRYFQFNQLAIHVNTYVWVANQMINVRFSLDALEKILNRGQNVVNLIQTQMVEVQDIHNEVLQQSRRFDERQDLFDTQSVSMIMIDKRNTIVNYEQPFMSAMNSYFNELNQFRANNFPSFFFPFEYFMMHDFPPGQQYPATTTEQKAAWFVHANGIRVLREFVNNSTAYQREVIKVMDQDQGVLIIMVRNRVPLCIHDARQHQVYPQQSTKLRH</sequence>
<keyword evidence="2" id="KW-0472">Membrane</keyword>
<evidence type="ECO:0000313" key="4">
    <source>
        <dbReference type="Proteomes" id="UP000785679"/>
    </source>
</evidence>
<organism evidence="3 4">
    <name type="scientific">Halteria grandinella</name>
    <dbReference type="NCBI Taxonomy" id="5974"/>
    <lineage>
        <taxon>Eukaryota</taxon>
        <taxon>Sar</taxon>
        <taxon>Alveolata</taxon>
        <taxon>Ciliophora</taxon>
        <taxon>Intramacronucleata</taxon>
        <taxon>Spirotrichea</taxon>
        <taxon>Stichotrichia</taxon>
        <taxon>Sporadotrichida</taxon>
        <taxon>Halteriidae</taxon>
        <taxon>Halteria</taxon>
    </lineage>
</organism>
<protein>
    <recommendedName>
        <fullName evidence="5">Transmembrane protein</fullName>
    </recommendedName>
</protein>
<keyword evidence="2" id="KW-1133">Transmembrane helix</keyword>
<proteinExistence type="predicted"/>